<dbReference type="Proteomes" id="UP000053342">
    <property type="component" value="Unassembled WGS sequence"/>
</dbReference>
<gene>
    <name evidence="2" type="ORF">PV06_08593</name>
</gene>
<accession>A0A0D2DAB7</accession>
<dbReference type="HOGENOM" id="CLU_2291726_0_0_1"/>
<evidence type="ECO:0000313" key="2">
    <source>
        <dbReference type="EMBL" id="KIW40038.1"/>
    </source>
</evidence>
<name>A0A0D2DAB7_9EURO</name>
<protein>
    <submittedName>
        <fullName evidence="2">Uncharacterized protein</fullName>
    </submittedName>
</protein>
<proteinExistence type="predicted"/>
<keyword evidence="3" id="KW-1185">Reference proteome</keyword>
<evidence type="ECO:0000313" key="3">
    <source>
        <dbReference type="Proteomes" id="UP000053342"/>
    </source>
</evidence>
<dbReference type="VEuPathDB" id="FungiDB:PV06_08593"/>
<evidence type="ECO:0000256" key="1">
    <source>
        <dbReference type="SAM" id="MobiDB-lite"/>
    </source>
</evidence>
<feature type="compositionally biased region" description="Polar residues" evidence="1">
    <location>
        <begin position="73"/>
        <end position="91"/>
    </location>
</feature>
<dbReference type="AlphaFoldDB" id="A0A0D2DAB7"/>
<feature type="region of interest" description="Disordered" evidence="1">
    <location>
        <begin position="68"/>
        <end position="101"/>
    </location>
</feature>
<organism evidence="2 3">
    <name type="scientific">Exophiala oligosperma</name>
    <dbReference type="NCBI Taxonomy" id="215243"/>
    <lineage>
        <taxon>Eukaryota</taxon>
        <taxon>Fungi</taxon>
        <taxon>Dikarya</taxon>
        <taxon>Ascomycota</taxon>
        <taxon>Pezizomycotina</taxon>
        <taxon>Eurotiomycetes</taxon>
        <taxon>Chaetothyriomycetidae</taxon>
        <taxon>Chaetothyriales</taxon>
        <taxon>Herpotrichiellaceae</taxon>
        <taxon>Exophiala</taxon>
    </lineage>
</organism>
<dbReference type="EMBL" id="KN847339">
    <property type="protein sequence ID" value="KIW40038.1"/>
    <property type="molecule type" value="Genomic_DNA"/>
</dbReference>
<sequence length="101" mass="11511">MVKLFAHPFPAPRLHFRTNNCSKSEFSRSFARSRPLPRPCQPIPRAESPMQANCKRCWREGKVGLSIAREQPDNLTNPRSRPPLQASSRLHTYQLEGLNGS</sequence>
<dbReference type="GeneID" id="27360667"/>
<reference evidence="2 3" key="1">
    <citation type="submission" date="2015-01" db="EMBL/GenBank/DDBJ databases">
        <title>The Genome Sequence of Exophiala oligosperma CBS72588.</title>
        <authorList>
            <consortium name="The Broad Institute Genomics Platform"/>
            <person name="Cuomo C."/>
            <person name="de Hoog S."/>
            <person name="Gorbushina A."/>
            <person name="Stielow B."/>
            <person name="Teixiera M."/>
            <person name="Abouelleil A."/>
            <person name="Chapman S.B."/>
            <person name="Priest M."/>
            <person name="Young S.K."/>
            <person name="Wortman J."/>
            <person name="Nusbaum C."/>
            <person name="Birren B."/>
        </authorList>
    </citation>
    <scope>NUCLEOTIDE SEQUENCE [LARGE SCALE GENOMIC DNA]</scope>
    <source>
        <strain evidence="2 3">CBS 72588</strain>
    </source>
</reference>
<dbReference type="RefSeq" id="XP_016260254.1">
    <property type="nucleotide sequence ID" value="XM_016409946.1"/>
</dbReference>